<sequence length="153" mass="17079">MAQAVRLLHLTGKPAVDYGQFHLFDVESHRYSLLDLTPPTDGTIGVSGDGGARFFTLGEMTDVVVEFELWSAEPDGPEQQYLGEFTIDTGRVVLGSTTGSPNDVLIDLPQPGAYQIRAFRHSQAVIDSEFSDLNHHEETWLIQVWPRWHQVSV</sequence>
<evidence type="ECO:0000313" key="2">
    <source>
        <dbReference type="Proteomes" id="UP000185696"/>
    </source>
</evidence>
<organism evidence="1 2">
    <name type="scientific">Actinophytocola xinjiangensis</name>
    <dbReference type="NCBI Taxonomy" id="485602"/>
    <lineage>
        <taxon>Bacteria</taxon>
        <taxon>Bacillati</taxon>
        <taxon>Actinomycetota</taxon>
        <taxon>Actinomycetes</taxon>
        <taxon>Pseudonocardiales</taxon>
        <taxon>Pseudonocardiaceae</taxon>
    </lineage>
</organism>
<dbReference type="AlphaFoldDB" id="A0A7Z1AXD0"/>
<dbReference type="EMBL" id="MSIF01000010">
    <property type="protein sequence ID" value="OLF09028.1"/>
    <property type="molecule type" value="Genomic_DNA"/>
</dbReference>
<dbReference type="RefSeq" id="WP_075134619.1">
    <property type="nucleotide sequence ID" value="NZ_MSIF01000010.1"/>
</dbReference>
<dbReference type="OrthoDB" id="3500039at2"/>
<gene>
    <name evidence="1" type="ORF">BLA60_20790</name>
</gene>
<comment type="caution">
    <text evidence="1">The sequence shown here is derived from an EMBL/GenBank/DDBJ whole genome shotgun (WGS) entry which is preliminary data.</text>
</comment>
<accession>A0A7Z1AXD0</accession>
<reference evidence="1 2" key="1">
    <citation type="submission" date="2016-12" db="EMBL/GenBank/DDBJ databases">
        <title>The draft genome sequence of Actinophytocola xinjiangensis.</title>
        <authorList>
            <person name="Wang W."/>
            <person name="Yuan L."/>
        </authorList>
    </citation>
    <scope>NUCLEOTIDE SEQUENCE [LARGE SCALE GENOMIC DNA]</scope>
    <source>
        <strain evidence="1 2">CGMCC 4.4663</strain>
    </source>
</reference>
<proteinExistence type="predicted"/>
<evidence type="ECO:0000313" key="1">
    <source>
        <dbReference type="EMBL" id="OLF09028.1"/>
    </source>
</evidence>
<dbReference type="Proteomes" id="UP000185696">
    <property type="component" value="Unassembled WGS sequence"/>
</dbReference>
<keyword evidence="2" id="KW-1185">Reference proteome</keyword>
<protein>
    <submittedName>
        <fullName evidence="1">Uncharacterized protein</fullName>
    </submittedName>
</protein>
<name>A0A7Z1AXD0_9PSEU</name>